<protein>
    <submittedName>
        <fullName evidence="2">Serine kinase</fullName>
    </submittedName>
</protein>
<dbReference type="Pfam" id="PF07475">
    <property type="entry name" value="Hpr_kinase_C"/>
    <property type="match status" value="1"/>
</dbReference>
<feature type="domain" description="HPr kinase/phosphorylase C-terminal" evidence="1">
    <location>
        <begin position="20"/>
        <end position="82"/>
    </location>
</feature>
<dbReference type="InterPro" id="IPR011104">
    <property type="entry name" value="Hpr_kin/Pase_C"/>
</dbReference>
<sequence length="140" mass="15105">MSQPVHATAVARYASGGWQGVLLRGPSGAGKSDLALRLIDAGWRLVADDYAWVWASDGRLFACAPERIAGRIEARGLDVLDAVFRPLARIVLLVDCVQATPERLPEPQWETLAGVRLPRLIVDVRPASAAVTLALAIDRL</sequence>
<organism evidence="2 3">
    <name type="scientific">Brevundimonas subvibrioides</name>
    <dbReference type="NCBI Taxonomy" id="74313"/>
    <lineage>
        <taxon>Bacteria</taxon>
        <taxon>Pseudomonadati</taxon>
        <taxon>Pseudomonadota</taxon>
        <taxon>Alphaproteobacteria</taxon>
        <taxon>Caulobacterales</taxon>
        <taxon>Caulobacteraceae</taxon>
        <taxon>Brevundimonas</taxon>
    </lineage>
</organism>
<dbReference type="GO" id="GO:0005524">
    <property type="term" value="F:ATP binding"/>
    <property type="evidence" value="ECO:0007669"/>
    <property type="project" value="InterPro"/>
</dbReference>
<accession>A0A258HP59</accession>
<dbReference type="AlphaFoldDB" id="A0A258HP59"/>
<evidence type="ECO:0000313" key="3">
    <source>
        <dbReference type="Proteomes" id="UP000216147"/>
    </source>
</evidence>
<name>A0A258HP59_9CAUL</name>
<proteinExistence type="predicted"/>
<comment type="caution">
    <text evidence="2">The sequence shown here is derived from an EMBL/GenBank/DDBJ whole genome shotgun (WGS) entry which is preliminary data.</text>
</comment>
<evidence type="ECO:0000259" key="1">
    <source>
        <dbReference type="Pfam" id="PF07475"/>
    </source>
</evidence>
<dbReference type="GO" id="GO:0000155">
    <property type="term" value="F:phosphorelay sensor kinase activity"/>
    <property type="evidence" value="ECO:0007669"/>
    <property type="project" value="InterPro"/>
</dbReference>
<dbReference type="EMBL" id="NCEQ01000003">
    <property type="protein sequence ID" value="OYX58103.1"/>
    <property type="molecule type" value="Genomic_DNA"/>
</dbReference>
<keyword evidence="2" id="KW-0418">Kinase</keyword>
<dbReference type="GO" id="GO:0006109">
    <property type="term" value="P:regulation of carbohydrate metabolic process"/>
    <property type="evidence" value="ECO:0007669"/>
    <property type="project" value="InterPro"/>
</dbReference>
<evidence type="ECO:0000313" key="2">
    <source>
        <dbReference type="EMBL" id="OYX58103.1"/>
    </source>
</evidence>
<keyword evidence="2" id="KW-0808">Transferase</keyword>
<dbReference type="Proteomes" id="UP000216147">
    <property type="component" value="Unassembled WGS sequence"/>
</dbReference>
<dbReference type="InterPro" id="IPR027417">
    <property type="entry name" value="P-loop_NTPase"/>
</dbReference>
<reference evidence="2 3" key="1">
    <citation type="submission" date="2017-03" db="EMBL/GenBank/DDBJ databases">
        <title>Lifting the veil on microbial sulfur biogeochemistry in mining wastewaters.</title>
        <authorList>
            <person name="Kantor R.S."/>
            <person name="Colenbrander Nelson T."/>
            <person name="Marshall S."/>
            <person name="Bennett D."/>
            <person name="Apte S."/>
            <person name="Camacho D."/>
            <person name="Thomas B.C."/>
            <person name="Warren L.A."/>
            <person name="Banfield J.F."/>
        </authorList>
    </citation>
    <scope>NUCLEOTIDE SEQUENCE [LARGE SCALE GENOMIC DNA]</scope>
    <source>
        <strain evidence="2">32-68-21</strain>
    </source>
</reference>
<dbReference type="Gene3D" id="3.40.50.300">
    <property type="entry name" value="P-loop containing nucleotide triphosphate hydrolases"/>
    <property type="match status" value="1"/>
</dbReference>
<gene>
    <name evidence="2" type="ORF">B7Y86_03595</name>
</gene>
<dbReference type="CDD" id="cd01918">
    <property type="entry name" value="HprK_C"/>
    <property type="match status" value="1"/>
</dbReference>
<dbReference type="SUPFAM" id="SSF53795">
    <property type="entry name" value="PEP carboxykinase-like"/>
    <property type="match status" value="1"/>
</dbReference>